<dbReference type="InterPro" id="IPR048015">
    <property type="entry name" value="NTP-PPase_MazG-like_N"/>
</dbReference>
<dbReference type="Pfam" id="PF03819">
    <property type="entry name" value="MazG"/>
    <property type="match status" value="2"/>
</dbReference>
<reference evidence="7 8" key="1">
    <citation type="submission" date="2019-12" db="EMBL/GenBank/DDBJ databases">
        <title>Draft genome sequencing of Halomonas alimentaria DSM 15356.</title>
        <authorList>
            <person name="Pandiyan K."/>
            <person name="Kushwaha P."/>
            <person name="Gowdham M."/>
            <person name="Chakdar H."/>
            <person name="Singh A."/>
            <person name="Kumar M."/>
            <person name="Saxena A.K."/>
        </authorList>
    </citation>
    <scope>NUCLEOTIDE SEQUENCE [LARGE SCALE GENOMIC DNA]</scope>
    <source>
        <strain evidence="7 8">DSM 15356</strain>
    </source>
</reference>
<dbReference type="GO" id="GO:0046047">
    <property type="term" value="P:TTP catabolic process"/>
    <property type="evidence" value="ECO:0007669"/>
    <property type="project" value="TreeGrafter"/>
</dbReference>
<dbReference type="SUPFAM" id="SSF101386">
    <property type="entry name" value="all-alpha NTP pyrophosphatases"/>
    <property type="match status" value="2"/>
</dbReference>
<organism evidence="7 8">
    <name type="scientific">Halomonas alimentaria</name>
    <dbReference type="NCBI Taxonomy" id="147248"/>
    <lineage>
        <taxon>Bacteria</taxon>
        <taxon>Pseudomonadati</taxon>
        <taxon>Pseudomonadota</taxon>
        <taxon>Gammaproteobacteria</taxon>
        <taxon>Oceanospirillales</taxon>
        <taxon>Halomonadaceae</taxon>
        <taxon>Halomonas</taxon>
    </lineage>
</organism>
<dbReference type="AlphaFoldDB" id="A0A7X4W315"/>
<dbReference type="RefSeq" id="WP_161430414.1">
    <property type="nucleotide sequence ID" value="NZ_CANMEG010000007.1"/>
</dbReference>
<feature type="domain" description="NTP pyrophosphohydrolase MazG-like" evidence="6">
    <location>
        <begin position="32"/>
        <end position="103"/>
    </location>
</feature>
<keyword evidence="8" id="KW-1185">Reference proteome</keyword>
<evidence type="ECO:0000256" key="4">
    <source>
        <dbReference type="ARBA" id="ARBA00074799"/>
    </source>
</evidence>
<comment type="catalytic activity">
    <reaction evidence="1">
        <text>ATP + H2O = AMP + diphosphate + H(+)</text>
        <dbReference type="Rhea" id="RHEA:14245"/>
        <dbReference type="ChEBI" id="CHEBI:15377"/>
        <dbReference type="ChEBI" id="CHEBI:15378"/>
        <dbReference type="ChEBI" id="CHEBI:30616"/>
        <dbReference type="ChEBI" id="CHEBI:33019"/>
        <dbReference type="ChEBI" id="CHEBI:456215"/>
        <dbReference type="EC" id="3.6.1.8"/>
    </reaction>
</comment>
<dbReference type="Proteomes" id="UP000487929">
    <property type="component" value="Unassembled WGS sequence"/>
</dbReference>
<sequence length="322" mass="35340">MSHRHSLEELLTLMAVLRDPEQGCPWDLAQGWDSIVPHTLEEAYEVADAIERRAWDELPGELGDLLFQVVYYARFGEEEGRFDFHDVVDTLTAKMLRRHPHVFPDGTLASRRPPGVSAAEIEQRQVHSRWEVLKAEERAARAAQGAGASASGSASVLDSAAASVLDSAAASVLDDVPRTLPALSRAAKLSKRAARVGFDWPDSRGVIAKIREELDEVEEALAAGDRDHAAEEVGDLLFAVTNLARTLKADPEQCLRATNAKFERRFRHVEAALAAEGGSPDAADLDTMERHWQAAKRTEVRHSDATDDIDNNVTAIPGESRQ</sequence>
<feature type="region of interest" description="Disordered" evidence="5">
    <location>
        <begin position="293"/>
        <end position="322"/>
    </location>
</feature>
<dbReference type="InterPro" id="IPR004518">
    <property type="entry name" value="MazG-like_dom"/>
</dbReference>
<comment type="caution">
    <text evidence="7">The sequence shown here is derived from an EMBL/GenBank/DDBJ whole genome shotgun (WGS) entry which is preliminary data.</text>
</comment>
<proteinExistence type="inferred from homology"/>
<dbReference type="CDD" id="cd11528">
    <property type="entry name" value="NTP-PPase_MazG_Nterm"/>
    <property type="match status" value="1"/>
</dbReference>
<dbReference type="NCBIfam" id="NF007113">
    <property type="entry name" value="PRK09562.1"/>
    <property type="match status" value="1"/>
</dbReference>
<protein>
    <recommendedName>
        <fullName evidence="4">Nucleoside triphosphate pyrophosphohydrolase</fullName>
        <ecNumber evidence="3">3.6.1.8</ecNumber>
    </recommendedName>
</protein>
<feature type="compositionally biased region" description="Basic and acidic residues" evidence="5">
    <location>
        <begin position="293"/>
        <end position="305"/>
    </location>
</feature>
<evidence type="ECO:0000256" key="5">
    <source>
        <dbReference type="SAM" id="MobiDB-lite"/>
    </source>
</evidence>
<dbReference type="CDD" id="cd11529">
    <property type="entry name" value="NTP-PPase_MazG_Cterm"/>
    <property type="match status" value="1"/>
</dbReference>
<dbReference type="EC" id="3.6.1.8" evidence="3"/>
<dbReference type="GO" id="GO:0046061">
    <property type="term" value="P:dATP catabolic process"/>
    <property type="evidence" value="ECO:0007669"/>
    <property type="project" value="TreeGrafter"/>
</dbReference>
<dbReference type="GO" id="GO:0046081">
    <property type="term" value="P:dUTP catabolic process"/>
    <property type="evidence" value="ECO:0007669"/>
    <property type="project" value="TreeGrafter"/>
</dbReference>
<evidence type="ECO:0000256" key="2">
    <source>
        <dbReference type="ARBA" id="ARBA00061115"/>
    </source>
</evidence>
<dbReference type="InterPro" id="IPR011551">
    <property type="entry name" value="NTP_PyrPHydrolase_MazG"/>
</dbReference>
<dbReference type="OrthoDB" id="9808939at2"/>
<evidence type="ECO:0000313" key="8">
    <source>
        <dbReference type="Proteomes" id="UP000487929"/>
    </source>
</evidence>
<dbReference type="Gene3D" id="1.10.287.1080">
    <property type="entry name" value="MazG-like"/>
    <property type="match status" value="2"/>
</dbReference>
<dbReference type="FunFam" id="1.10.287.1080:FF:000003">
    <property type="entry name" value="Nucleoside triphosphate pyrophosphohydrolase"/>
    <property type="match status" value="1"/>
</dbReference>
<evidence type="ECO:0000313" key="7">
    <source>
        <dbReference type="EMBL" id="NAW33414.1"/>
    </source>
</evidence>
<accession>A0A7X4W315</accession>
<dbReference type="PANTHER" id="PTHR30522">
    <property type="entry name" value="NUCLEOSIDE TRIPHOSPHATE PYROPHOSPHOHYDROLASE"/>
    <property type="match status" value="1"/>
</dbReference>
<keyword evidence="7" id="KW-0378">Hydrolase</keyword>
<dbReference type="InterPro" id="IPR048011">
    <property type="entry name" value="NTP-PPase_MazG-like_C"/>
</dbReference>
<dbReference type="GO" id="GO:0046076">
    <property type="term" value="P:dTTP catabolic process"/>
    <property type="evidence" value="ECO:0007669"/>
    <property type="project" value="TreeGrafter"/>
</dbReference>
<dbReference type="GO" id="GO:0006950">
    <property type="term" value="P:response to stress"/>
    <property type="evidence" value="ECO:0007669"/>
    <property type="project" value="UniProtKB-ARBA"/>
</dbReference>
<dbReference type="NCBIfam" id="TIGR00444">
    <property type="entry name" value="mazG"/>
    <property type="match status" value="1"/>
</dbReference>
<evidence type="ECO:0000259" key="6">
    <source>
        <dbReference type="Pfam" id="PF03819"/>
    </source>
</evidence>
<gene>
    <name evidence="7" type="primary">mazG</name>
    <name evidence="7" type="ORF">GRB96_03110</name>
</gene>
<evidence type="ECO:0000256" key="1">
    <source>
        <dbReference type="ARBA" id="ARBA00052141"/>
    </source>
</evidence>
<dbReference type="EMBL" id="WUTT01000001">
    <property type="protein sequence ID" value="NAW33414.1"/>
    <property type="molecule type" value="Genomic_DNA"/>
</dbReference>
<dbReference type="PANTHER" id="PTHR30522:SF0">
    <property type="entry name" value="NUCLEOSIDE TRIPHOSPHATE PYROPHOSPHOHYDROLASE"/>
    <property type="match status" value="1"/>
</dbReference>
<comment type="similarity">
    <text evidence="2">Belongs to the nucleoside triphosphate pyrophosphohydrolase family.</text>
</comment>
<dbReference type="GO" id="GO:0006203">
    <property type="term" value="P:dGTP catabolic process"/>
    <property type="evidence" value="ECO:0007669"/>
    <property type="project" value="TreeGrafter"/>
</dbReference>
<dbReference type="GO" id="GO:0046052">
    <property type="term" value="P:UTP catabolic process"/>
    <property type="evidence" value="ECO:0007669"/>
    <property type="project" value="TreeGrafter"/>
</dbReference>
<name>A0A7X4W315_9GAMM</name>
<feature type="domain" description="NTP pyrophosphohydrolase MazG-like" evidence="6">
    <location>
        <begin position="207"/>
        <end position="269"/>
    </location>
</feature>
<evidence type="ECO:0000256" key="3">
    <source>
        <dbReference type="ARBA" id="ARBA00066372"/>
    </source>
</evidence>
<dbReference type="GO" id="GO:0047693">
    <property type="term" value="F:ATP diphosphatase activity"/>
    <property type="evidence" value="ECO:0007669"/>
    <property type="project" value="UniProtKB-EC"/>
</dbReference>
<dbReference type="FunFam" id="1.10.287.1080:FF:000001">
    <property type="entry name" value="Nucleoside triphosphate pyrophosphohydrolase"/>
    <property type="match status" value="1"/>
</dbReference>